<dbReference type="InterPro" id="IPR003423">
    <property type="entry name" value="OMP_efflux"/>
</dbReference>
<feature type="chain" id="PRO_5045006926" evidence="2">
    <location>
        <begin position="25"/>
        <end position="476"/>
    </location>
</feature>
<dbReference type="PROSITE" id="PS51257">
    <property type="entry name" value="PROKAR_LIPOPROTEIN"/>
    <property type="match status" value="1"/>
</dbReference>
<reference evidence="4" key="1">
    <citation type="journal article" date="2019" name="Int. J. Syst. Evol. Microbiol.">
        <title>The Global Catalogue of Microorganisms (GCM) 10K type strain sequencing project: providing services to taxonomists for standard genome sequencing and annotation.</title>
        <authorList>
            <consortium name="The Broad Institute Genomics Platform"/>
            <consortium name="The Broad Institute Genome Sequencing Center for Infectious Disease"/>
            <person name="Wu L."/>
            <person name="Ma J."/>
        </authorList>
    </citation>
    <scope>NUCLEOTIDE SEQUENCE [LARGE SCALE GENOMIC DNA]</scope>
    <source>
        <strain evidence="4">JCM 17705</strain>
    </source>
</reference>
<dbReference type="SUPFAM" id="SSF56954">
    <property type="entry name" value="Outer membrane efflux proteins (OEP)"/>
    <property type="match status" value="1"/>
</dbReference>
<dbReference type="Gene3D" id="1.20.1600.10">
    <property type="entry name" value="Outer membrane efflux proteins (OEP)"/>
    <property type="match status" value="1"/>
</dbReference>
<dbReference type="Gene3D" id="2.20.200.10">
    <property type="entry name" value="Outer membrane efflux proteins (OEP)"/>
    <property type="match status" value="1"/>
</dbReference>
<proteinExistence type="inferred from homology"/>
<dbReference type="NCBIfam" id="TIGR01845">
    <property type="entry name" value="outer_NodT"/>
    <property type="match status" value="1"/>
</dbReference>
<comment type="caution">
    <text evidence="3">The sequence shown here is derived from an EMBL/GenBank/DDBJ whole genome shotgun (WGS) entry which is preliminary data.</text>
</comment>
<dbReference type="Proteomes" id="UP001500582">
    <property type="component" value="Unassembled WGS sequence"/>
</dbReference>
<dbReference type="Pfam" id="PF02321">
    <property type="entry name" value="OEP"/>
    <property type="match status" value="2"/>
</dbReference>
<evidence type="ECO:0000313" key="4">
    <source>
        <dbReference type="Proteomes" id="UP001500582"/>
    </source>
</evidence>
<comment type="similarity">
    <text evidence="1 2">Belongs to the outer membrane factor (OMF) (TC 1.B.17) family.</text>
</comment>
<feature type="signal peptide" evidence="2">
    <location>
        <begin position="1"/>
        <end position="24"/>
    </location>
</feature>
<keyword evidence="2" id="KW-0564">Palmitate</keyword>
<keyword evidence="4" id="KW-1185">Reference proteome</keyword>
<evidence type="ECO:0000256" key="2">
    <source>
        <dbReference type="RuleBase" id="RU362097"/>
    </source>
</evidence>
<organism evidence="3 4">
    <name type="scientific">Mucilaginibacter gynuensis</name>
    <dbReference type="NCBI Taxonomy" id="1302236"/>
    <lineage>
        <taxon>Bacteria</taxon>
        <taxon>Pseudomonadati</taxon>
        <taxon>Bacteroidota</taxon>
        <taxon>Sphingobacteriia</taxon>
        <taxon>Sphingobacteriales</taxon>
        <taxon>Sphingobacteriaceae</taxon>
        <taxon>Mucilaginibacter</taxon>
    </lineage>
</organism>
<keyword evidence="2" id="KW-0449">Lipoprotein</keyword>
<keyword evidence="2" id="KW-1134">Transmembrane beta strand</keyword>
<dbReference type="PANTHER" id="PTHR30203">
    <property type="entry name" value="OUTER MEMBRANE CATION EFFLUX PROTEIN"/>
    <property type="match status" value="1"/>
</dbReference>
<comment type="subcellular location">
    <subcellularLocation>
        <location evidence="2">Cell membrane</location>
        <topology evidence="2">Lipid-anchor</topology>
    </subcellularLocation>
</comment>
<accession>A0ABP8G6S5</accession>
<evidence type="ECO:0000256" key="1">
    <source>
        <dbReference type="ARBA" id="ARBA00007613"/>
    </source>
</evidence>
<protein>
    <submittedName>
        <fullName evidence="3">Efflux transporter outer membrane subunit</fullName>
    </submittedName>
</protein>
<gene>
    <name evidence="3" type="ORF">GCM10023149_16240</name>
</gene>
<dbReference type="EMBL" id="BAABFT010000003">
    <property type="protein sequence ID" value="GAA4318246.1"/>
    <property type="molecule type" value="Genomic_DNA"/>
</dbReference>
<keyword evidence="2" id="KW-0472">Membrane</keyword>
<keyword evidence="2" id="KW-0812">Transmembrane</keyword>
<sequence length="476" mass="52246">MTMRKIKNILIAVGTLLTAGVWSACKVAKDIEKADAVLPAVFRNNADNTADSTSAGDVHWRTFFVEQELKDLIDSALHRNNDLLIAIRNIEAADLQLRQAKQGNTPIIGVQATASTNRPSDNSLNGLSLTSFLGQKHVEDYTLAPTLSWEADIWGKVRSRKAAALATYLRSGEARKLLQTQLINNVSKGYYNLLLLDAQIAIAKRNVLLNDSTLSIILLQYNAGQVSSLAVQRAETQKLAAERLIPQFEQAFNIQENALSILCGRLPGPVLHKRGLRDLEVNDQLNAGIPSDLLKRRPDVRQAELALAESNALVGYAKANMYPSLTITAQGGLDAFKASNWFNIPASLFGTVVGGITQPVLNQRKLRTAYQTALVRREQSVIAFRQSVLLAVGDVSDALISINKLKEEELFLQQRARTLNSATRNAQLLFSNGLANYLEVITAQENVLQSELDLAIVRRSRLDAVVDLYRSLGGGR</sequence>
<dbReference type="PANTHER" id="PTHR30203:SF33">
    <property type="entry name" value="BLR4455 PROTEIN"/>
    <property type="match status" value="1"/>
</dbReference>
<evidence type="ECO:0000313" key="3">
    <source>
        <dbReference type="EMBL" id="GAA4318246.1"/>
    </source>
</evidence>
<keyword evidence="2" id="KW-0732">Signal</keyword>
<name>A0ABP8G6S5_9SPHI</name>
<dbReference type="InterPro" id="IPR010131">
    <property type="entry name" value="MdtP/NodT-like"/>
</dbReference>